<organism evidence="11 12">
    <name type="scientific">Sphaerotilus uruguayifluvii</name>
    <dbReference type="NCBI Taxonomy" id="2735897"/>
    <lineage>
        <taxon>Bacteria</taxon>
        <taxon>Pseudomonadati</taxon>
        <taxon>Pseudomonadota</taxon>
        <taxon>Betaproteobacteria</taxon>
        <taxon>Burkholderiales</taxon>
        <taxon>Sphaerotilaceae</taxon>
        <taxon>Sphaerotilus</taxon>
    </lineage>
</organism>
<name>A0ABX2FZ11_9BURK</name>
<dbReference type="Proteomes" id="UP001516061">
    <property type="component" value="Unassembled WGS sequence"/>
</dbReference>
<evidence type="ECO:0000256" key="2">
    <source>
        <dbReference type="ARBA" id="ARBA00022448"/>
    </source>
</evidence>
<evidence type="ECO:0000313" key="11">
    <source>
        <dbReference type="EMBL" id="NRT55249.1"/>
    </source>
</evidence>
<dbReference type="PROSITE" id="PS51007">
    <property type="entry name" value="CYTC"/>
    <property type="match status" value="2"/>
</dbReference>
<keyword evidence="7 8" id="KW-0408">Iron</keyword>
<dbReference type="Gene3D" id="1.10.760.10">
    <property type="entry name" value="Cytochrome c-like domain"/>
    <property type="match status" value="2"/>
</dbReference>
<comment type="subcellular location">
    <subcellularLocation>
        <location evidence="1">Periplasm</location>
    </subcellularLocation>
</comment>
<keyword evidence="3 8" id="KW-0349">Heme</keyword>
<proteinExistence type="predicted"/>
<evidence type="ECO:0000256" key="1">
    <source>
        <dbReference type="ARBA" id="ARBA00004418"/>
    </source>
</evidence>
<dbReference type="PANTHER" id="PTHR33751:SF9">
    <property type="entry name" value="CYTOCHROME C4"/>
    <property type="match status" value="1"/>
</dbReference>
<comment type="caution">
    <text evidence="11">The sequence shown here is derived from an EMBL/GenBank/DDBJ whole genome shotgun (WGS) entry which is preliminary data.</text>
</comment>
<keyword evidence="4 8" id="KW-0479">Metal-binding</keyword>
<evidence type="ECO:0000256" key="9">
    <source>
        <dbReference type="SAM" id="SignalP"/>
    </source>
</evidence>
<reference evidence="11 12" key="1">
    <citation type="submission" date="2020-05" db="EMBL/GenBank/DDBJ databases">
        <title>Genomic Encyclopedia of Type Strains, Phase IV (KMG-V): Genome sequencing to study the core and pangenomes of soil and plant-associated prokaryotes.</title>
        <authorList>
            <person name="Whitman W."/>
        </authorList>
    </citation>
    <scope>NUCLEOTIDE SEQUENCE [LARGE SCALE GENOMIC DNA]</scope>
    <source>
        <strain evidence="11 12">C29</strain>
    </source>
</reference>
<dbReference type="InterPro" id="IPR050597">
    <property type="entry name" value="Cytochrome_c_Oxidase_Subunit"/>
</dbReference>
<keyword evidence="9" id="KW-0732">Signal</keyword>
<gene>
    <name evidence="11" type="ORF">HNQ01_000959</name>
</gene>
<evidence type="ECO:0000256" key="7">
    <source>
        <dbReference type="ARBA" id="ARBA00023004"/>
    </source>
</evidence>
<evidence type="ECO:0000256" key="8">
    <source>
        <dbReference type="PROSITE-ProRule" id="PRU00433"/>
    </source>
</evidence>
<dbReference type="InterPro" id="IPR036909">
    <property type="entry name" value="Cyt_c-like_dom_sf"/>
</dbReference>
<dbReference type="SUPFAM" id="SSF46626">
    <property type="entry name" value="Cytochrome c"/>
    <property type="match status" value="2"/>
</dbReference>
<keyword evidence="2" id="KW-0813">Transport</keyword>
<sequence length="218" mass="22666">MIPSFLAVSALALVMMSPGARAQDGAGDPAAGQRKAAMCIGCHGIPNYRASFPEVHQVPMISGQGARYIGAALNAYRSGERRHPTMRGIAGSLSDQDIADLSAYYASHAPAAAAAPAVPAPNPQVAELLKKGNCASCHGDNFNKPIDGGYPKLAGQHGDYLYVALKAYQVGSSPTVGRGNAIMGGMAKPFTHAELRELATYIASLPGDLQTVGNSRFR</sequence>
<keyword evidence="12" id="KW-1185">Reference proteome</keyword>
<keyword evidence="5" id="KW-0574">Periplasm</keyword>
<accession>A0ABX2FZ11</accession>
<dbReference type="PANTHER" id="PTHR33751">
    <property type="entry name" value="CBB3-TYPE CYTOCHROME C OXIDASE SUBUNIT FIXP"/>
    <property type="match status" value="1"/>
</dbReference>
<feature type="chain" id="PRO_5045814693" evidence="9">
    <location>
        <begin position="23"/>
        <end position="218"/>
    </location>
</feature>
<dbReference type="EMBL" id="JABSNM010000003">
    <property type="protein sequence ID" value="NRT55249.1"/>
    <property type="molecule type" value="Genomic_DNA"/>
</dbReference>
<evidence type="ECO:0000256" key="3">
    <source>
        <dbReference type="ARBA" id="ARBA00022617"/>
    </source>
</evidence>
<feature type="domain" description="Cytochrome c" evidence="10">
    <location>
        <begin position="27"/>
        <end position="109"/>
    </location>
</feature>
<dbReference type="InterPro" id="IPR009056">
    <property type="entry name" value="Cyt_c-like_dom"/>
</dbReference>
<evidence type="ECO:0000256" key="6">
    <source>
        <dbReference type="ARBA" id="ARBA00022982"/>
    </source>
</evidence>
<evidence type="ECO:0000259" key="10">
    <source>
        <dbReference type="PROSITE" id="PS51007"/>
    </source>
</evidence>
<dbReference type="InterPro" id="IPR024167">
    <property type="entry name" value="Cytochrome_c4-like"/>
</dbReference>
<feature type="domain" description="Cytochrome c" evidence="10">
    <location>
        <begin position="120"/>
        <end position="206"/>
    </location>
</feature>
<evidence type="ECO:0000313" key="12">
    <source>
        <dbReference type="Proteomes" id="UP001516061"/>
    </source>
</evidence>
<protein>
    <submittedName>
        <fullName evidence="11">Cytochrome c553</fullName>
    </submittedName>
</protein>
<feature type="signal peptide" evidence="9">
    <location>
        <begin position="1"/>
        <end position="22"/>
    </location>
</feature>
<dbReference type="RefSeq" id="WP_173804228.1">
    <property type="nucleotide sequence ID" value="NZ_JABSNM010000003.1"/>
</dbReference>
<dbReference type="PIRSF" id="PIRSF000005">
    <property type="entry name" value="Cytochrome_c4"/>
    <property type="match status" value="1"/>
</dbReference>
<dbReference type="Pfam" id="PF00034">
    <property type="entry name" value="Cytochrom_C"/>
    <property type="match status" value="2"/>
</dbReference>
<evidence type="ECO:0000256" key="4">
    <source>
        <dbReference type="ARBA" id="ARBA00022723"/>
    </source>
</evidence>
<keyword evidence="6" id="KW-0249">Electron transport</keyword>
<evidence type="ECO:0000256" key="5">
    <source>
        <dbReference type="ARBA" id="ARBA00022764"/>
    </source>
</evidence>